<evidence type="ECO:0000313" key="6">
    <source>
        <dbReference type="Proteomes" id="UP000309984"/>
    </source>
</evidence>
<dbReference type="AlphaFoldDB" id="A0AA94UGN6"/>
<dbReference type="InterPro" id="IPR025948">
    <property type="entry name" value="HTH-like_dom"/>
</dbReference>
<gene>
    <name evidence="5" type="ORF">C1S79_17320</name>
</gene>
<dbReference type="Pfam" id="PF01527">
    <property type="entry name" value="HTH_Tnp_1"/>
    <property type="match status" value="1"/>
</dbReference>
<dbReference type="InterPro" id="IPR012337">
    <property type="entry name" value="RNaseH-like_sf"/>
</dbReference>
<dbReference type="EMBL" id="POTM01000044">
    <property type="protein sequence ID" value="TLH65198.1"/>
    <property type="molecule type" value="Genomic_DNA"/>
</dbReference>
<dbReference type="GO" id="GO:0015074">
    <property type="term" value="P:DNA integration"/>
    <property type="evidence" value="ECO:0007669"/>
    <property type="project" value="InterPro"/>
</dbReference>
<dbReference type="GO" id="GO:0004803">
    <property type="term" value="F:transposase activity"/>
    <property type="evidence" value="ECO:0007669"/>
    <property type="project" value="InterPro"/>
</dbReference>
<dbReference type="GO" id="GO:0003677">
    <property type="term" value="F:DNA binding"/>
    <property type="evidence" value="ECO:0007669"/>
    <property type="project" value="InterPro"/>
</dbReference>
<dbReference type="InterPro" id="IPR001584">
    <property type="entry name" value="Integrase_cat-core"/>
</dbReference>
<feature type="region of interest" description="Disordered" evidence="3">
    <location>
        <begin position="1"/>
        <end position="21"/>
    </location>
</feature>
<dbReference type="InterPro" id="IPR036397">
    <property type="entry name" value="RNaseH_sf"/>
</dbReference>
<name>A0AA94UGN6_9MYCO</name>
<evidence type="ECO:0000256" key="2">
    <source>
        <dbReference type="SAM" id="Coils"/>
    </source>
</evidence>
<dbReference type="Pfam" id="PF00665">
    <property type="entry name" value="rve"/>
    <property type="match status" value="1"/>
</dbReference>
<feature type="domain" description="Integrase catalytic" evidence="4">
    <location>
        <begin position="240"/>
        <end position="406"/>
    </location>
</feature>
<dbReference type="Gene3D" id="1.10.10.10">
    <property type="entry name" value="Winged helix-like DNA-binding domain superfamily/Winged helix DNA-binding domain"/>
    <property type="match status" value="1"/>
</dbReference>
<dbReference type="NCBIfam" id="NF033516">
    <property type="entry name" value="transpos_IS3"/>
    <property type="match status" value="1"/>
</dbReference>
<dbReference type="Gene3D" id="3.30.420.10">
    <property type="entry name" value="Ribonuclease H-like superfamily/Ribonuclease H"/>
    <property type="match status" value="1"/>
</dbReference>
<organism evidence="5 6">
    <name type="scientific">Mycolicibacterium phocaicum</name>
    <dbReference type="NCBI Taxonomy" id="319706"/>
    <lineage>
        <taxon>Bacteria</taxon>
        <taxon>Bacillati</taxon>
        <taxon>Actinomycetota</taxon>
        <taxon>Actinomycetes</taxon>
        <taxon>Mycobacteriales</taxon>
        <taxon>Mycobacteriaceae</taxon>
        <taxon>Mycolicibacterium</taxon>
    </lineage>
</organism>
<evidence type="ECO:0000313" key="5">
    <source>
        <dbReference type="EMBL" id="TLH65198.1"/>
    </source>
</evidence>
<evidence type="ECO:0000256" key="3">
    <source>
        <dbReference type="SAM" id="MobiDB-lite"/>
    </source>
</evidence>
<dbReference type="InterPro" id="IPR009057">
    <property type="entry name" value="Homeodomain-like_sf"/>
</dbReference>
<dbReference type="PANTHER" id="PTHR46889">
    <property type="entry name" value="TRANSPOSASE INSF FOR INSERTION SEQUENCE IS3B-RELATED"/>
    <property type="match status" value="1"/>
</dbReference>
<keyword evidence="2" id="KW-0175">Coiled coil</keyword>
<dbReference type="InterPro" id="IPR002514">
    <property type="entry name" value="Transposase_8"/>
</dbReference>
<protein>
    <submittedName>
        <fullName evidence="5">IS3 family transposase</fullName>
    </submittedName>
</protein>
<dbReference type="SUPFAM" id="SSF46689">
    <property type="entry name" value="Homeodomain-like"/>
    <property type="match status" value="1"/>
</dbReference>
<dbReference type="PROSITE" id="PS50994">
    <property type="entry name" value="INTEGRASE"/>
    <property type="match status" value="1"/>
</dbReference>
<dbReference type="Pfam" id="PF13276">
    <property type="entry name" value="HTH_21"/>
    <property type="match status" value="1"/>
</dbReference>
<dbReference type="GO" id="GO:0006313">
    <property type="term" value="P:DNA transposition"/>
    <property type="evidence" value="ECO:0007669"/>
    <property type="project" value="InterPro"/>
</dbReference>
<keyword evidence="6" id="KW-1185">Reference proteome</keyword>
<evidence type="ECO:0000256" key="1">
    <source>
        <dbReference type="ARBA" id="ARBA00002286"/>
    </source>
</evidence>
<dbReference type="RefSeq" id="WP_138249840.1">
    <property type="nucleotide sequence ID" value="NZ_AP022616.1"/>
</dbReference>
<dbReference type="InterPro" id="IPR050900">
    <property type="entry name" value="Transposase_IS3/IS150/IS904"/>
</dbReference>
<dbReference type="Proteomes" id="UP000309984">
    <property type="component" value="Unassembled WGS sequence"/>
</dbReference>
<feature type="coiled-coil region" evidence="2">
    <location>
        <begin position="73"/>
        <end position="103"/>
    </location>
</feature>
<dbReference type="PANTHER" id="PTHR46889:SF5">
    <property type="entry name" value="INTEGRASE PROTEIN"/>
    <property type="match status" value="1"/>
</dbReference>
<accession>A0AA94UGN6</accession>
<evidence type="ECO:0000259" key="4">
    <source>
        <dbReference type="PROSITE" id="PS50994"/>
    </source>
</evidence>
<comment type="caution">
    <text evidence="5">The sequence shown here is derived from an EMBL/GenBank/DDBJ whole genome shotgun (WGS) entry which is preliminary data.</text>
</comment>
<dbReference type="SUPFAM" id="SSF53098">
    <property type="entry name" value="Ribonuclease H-like"/>
    <property type="match status" value="1"/>
</dbReference>
<reference evidence="5 6" key="1">
    <citation type="submission" date="2018-01" db="EMBL/GenBank/DDBJ databases">
        <title>Comparative genomics of Mycobacterium mucogenicum and Mycobacterium neoaurum clade members emphasizing tRNA and non-coding RNA.</title>
        <authorList>
            <person name="Behra P.R.K."/>
            <person name="Pettersson B.M.F."/>
            <person name="Das S."/>
            <person name="Dasgupta S."/>
            <person name="Kirsebom L.A."/>
        </authorList>
    </citation>
    <scope>NUCLEOTIDE SEQUENCE [LARGE SCALE GENOMIC DNA]</scope>
    <source>
        <strain evidence="5 6">DSM 45104</strain>
    </source>
</reference>
<proteinExistence type="predicted"/>
<comment type="function">
    <text evidence="1">Involved in the transposition of the insertion sequence.</text>
</comment>
<dbReference type="InterPro" id="IPR036388">
    <property type="entry name" value="WH-like_DNA-bd_sf"/>
</dbReference>
<sequence>MPKEQSPGKPTARRYSPEEKAAAVRMVRTLRQELGTEQGTVSRVARQLGYGIESVRSWVRQADIDDGHAPGVSSGESQRIRDLEQENRELKRANEILKRAAKFLRGGARPPTPQVIAFIDANRAEFGVEPICTVLRTAGVSVAPSTYYDAKTRPPSPRACRDAVLGPALVTLWENNYRVYGARKLYKAARRAGHDVGRDQVARLMRANGICGARRGKQVRTTKPDPGAARHPDLVKRQFTASAPNQLWVTDLTFVPTWAGVAYVCFLIDAFSRMIVGWRVASHMRTTMVLDAIEMARWSRGKLLPHLVCHSDAGSQFTSIRYGERLAEIGAVPSIGTVGDSFDNALAETVNGYYKAELIYGPAHTGPWKTVEDVELATLGWVHWHNTSRLHGYLGDLPPAEYEAAFYDAQRSGQTLVEIQ</sequence>
<dbReference type="InterPro" id="IPR048020">
    <property type="entry name" value="Transpos_IS3"/>
</dbReference>